<evidence type="ECO:0000313" key="18">
    <source>
        <dbReference type="EMBL" id="PNS15209.1"/>
    </source>
</evidence>
<feature type="compositionally biased region" description="Basic and acidic residues" evidence="14">
    <location>
        <begin position="711"/>
        <end position="762"/>
    </location>
</feature>
<feature type="compositionally biased region" description="Acidic residues" evidence="14">
    <location>
        <begin position="168"/>
        <end position="204"/>
    </location>
</feature>
<dbReference type="InterPro" id="IPR000629">
    <property type="entry name" value="RNA-helicase_DEAD-box_CS"/>
</dbReference>
<dbReference type="FunCoup" id="A0A2K1QJZ0">
    <property type="interactions" value="836"/>
</dbReference>
<keyword evidence="9" id="KW-0539">Nucleus</keyword>
<feature type="compositionally biased region" description="Basic and acidic residues" evidence="14">
    <location>
        <begin position="107"/>
        <end position="124"/>
    </location>
</feature>
<dbReference type="InterPro" id="IPR001650">
    <property type="entry name" value="Helicase_C-like"/>
</dbReference>
<keyword evidence="4 12" id="KW-0547">Nucleotide-binding</keyword>
<keyword evidence="7 12" id="KW-0067">ATP-binding</keyword>
<evidence type="ECO:0000256" key="14">
    <source>
        <dbReference type="SAM" id="MobiDB-lite"/>
    </source>
</evidence>
<feature type="compositionally biased region" description="Acidic residues" evidence="14">
    <location>
        <begin position="82"/>
        <end position="106"/>
    </location>
</feature>
<comment type="caution">
    <text evidence="18">The sequence shown here is derived from an EMBL/GenBank/DDBJ whole genome shotgun (WGS) entry which is preliminary data.</text>
</comment>
<evidence type="ECO:0000256" key="7">
    <source>
        <dbReference type="ARBA" id="ARBA00022840"/>
    </source>
</evidence>
<comment type="catalytic activity">
    <reaction evidence="10">
        <text>ATP + H2O = ADP + phosphate + H(+)</text>
        <dbReference type="Rhea" id="RHEA:13065"/>
        <dbReference type="ChEBI" id="CHEBI:15377"/>
        <dbReference type="ChEBI" id="CHEBI:15378"/>
        <dbReference type="ChEBI" id="CHEBI:30616"/>
        <dbReference type="ChEBI" id="CHEBI:43474"/>
        <dbReference type="ChEBI" id="CHEBI:456216"/>
        <dbReference type="EC" id="3.6.4.13"/>
    </reaction>
</comment>
<dbReference type="SUPFAM" id="SSF52540">
    <property type="entry name" value="P-loop containing nucleoside triphosphate hydrolases"/>
    <property type="match status" value="1"/>
</dbReference>
<comment type="similarity">
    <text evidence="12">Belongs to the DEAD box helicase family.</text>
</comment>
<feature type="compositionally biased region" description="Acidic residues" evidence="14">
    <location>
        <begin position="16"/>
        <end position="35"/>
    </location>
</feature>
<evidence type="ECO:0000259" key="17">
    <source>
        <dbReference type="PROSITE" id="PS51195"/>
    </source>
</evidence>
<dbReference type="PANTHER" id="PTHR47959:SF1">
    <property type="entry name" value="ATP-DEPENDENT RNA HELICASE DBPA"/>
    <property type="match status" value="1"/>
</dbReference>
<keyword evidence="19" id="KW-1185">Reference proteome</keyword>
<dbReference type="SMART" id="SM00490">
    <property type="entry name" value="HELICc"/>
    <property type="match status" value="1"/>
</dbReference>
<dbReference type="PROSITE" id="PS51195">
    <property type="entry name" value="Q_MOTIF"/>
    <property type="match status" value="1"/>
</dbReference>
<accession>A0A2K1QJZ0</accession>
<keyword evidence="3" id="KW-0690">Ribosome biogenesis</keyword>
<dbReference type="GO" id="GO:0005524">
    <property type="term" value="F:ATP binding"/>
    <property type="evidence" value="ECO:0007669"/>
    <property type="project" value="UniProtKB-KW"/>
</dbReference>
<evidence type="ECO:0000256" key="4">
    <source>
        <dbReference type="ARBA" id="ARBA00022741"/>
    </source>
</evidence>
<gene>
    <name evidence="18" type="ORF">CAC42_8210</name>
</gene>
<keyword evidence="8" id="KW-0694">RNA-binding</keyword>
<dbReference type="InterPro" id="IPR011545">
    <property type="entry name" value="DEAD/DEAH_box_helicase_dom"/>
</dbReference>
<dbReference type="PANTHER" id="PTHR47959">
    <property type="entry name" value="ATP-DEPENDENT RNA HELICASE RHLE-RELATED"/>
    <property type="match status" value="1"/>
</dbReference>
<feature type="compositionally biased region" description="Basic residues" evidence="14">
    <location>
        <begin position="778"/>
        <end position="789"/>
    </location>
</feature>
<feature type="domain" description="DEAD-box RNA helicase Q" evidence="17">
    <location>
        <begin position="254"/>
        <end position="282"/>
    </location>
</feature>
<evidence type="ECO:0000313" key="19">
    <source>
        <dbReference type="Proteomes" id="UP000243797"/>
    </source>
</evidence>
<dbReference type="PROSITE" id="PS51192">
    <property type="entry name" value="HELICASE_ATP_BIND_1"/>
    <property type="match status" value="1"/>
</dbReference>
<dbReference type="AlphaFoldDB" id="A0A2K1QJZ0"/>
<dbReference type="CDD" id="cd18787">
    <property type="entry name" value="SF2_C_DEAD"/>
    <property type="match status" value="1"/>
</dbReference>
<dbReference type="GO" id="GO:0003723">
    <property type="term" value="F:RNA binding"/>
    <property type="evidence" value="ECO:0007669"/>
    <property type="project" value="UniProtKB-KW"/>
</dbReference>
<evidence type="ECO:0000256" key="12">
    <source>
        <dbReference type="RuleBase" id="RU000492"/>
    </source>
</evidence>
<dbReference type="PROSITE" id="PS51194">
    <property type="entry name" value="HELICASE_CTER"/>
    <property type="match status" value="1"/>
</dbReference>
<evidence type="ECO:0000256" key="8">
    <source>
        <dbReference type="ARBA" id="ARBA00022884"/>
    </source>
</evidence>
<feature type="coiled-coil region" evidence="13">
    <location>
        <begin position="635"/>
        <end position="675"/>
    </location>
</feature>
<keyword evidence="5 12" id="KW-0378">Hydrolase</keyword>
<evidence type="ECO:0000256" key="13">
    <source>
        <dbReference type="SAM" id="Coils"/>
    </source>
</evidence>
<dbReference type="InterPro" id="IPR014014">
    <property type="entry name" value="RNA_helicase_DEAD_Q_motif"/>
</dbReference>
<dbReference type="GO" id="GO:0042254">
    <property type="term" value="P:ribosome biogenesis"/>
    <property type="evidence" value="ECO:0007669"/>
    <property type="project" value="UniProtKB-KW"/>
</dbReference>
<feature type="short sequence motif" description="Q motif" evidence="11">
    <location>
        <begin position="254"/>
        <end position="282"/>
    </location>
</feature>
<dbReference type="SMART" id="SM00487">
    <property type="entry name" value="DEXDc"/>
    <property type="match status" value="1"/>
</dbReference>
<dbReference type="PROSITE" id="PS00039">
    <property type="entry name" value="DEAD_ATP_HELICASE"/>
    <property type="match status" value="1"/>
</dbReference>
<dbReference type="Proteomes" id="UP000243797">
    <property type="component" value="Unassembled WGS sequence"/>
</dbReference>
<dbReference type="GO" id="GO:0016787">
    <property type="term" value="F:hydrolase activity"/>
    <property type="evidence" value="ECO:0007669"/>
    <property type="project" value="UniProtKB-KW"/>
</dbReference>
<dbReference type="OrthoDB" id="10259843at2759"/>
<protein>
    <recommendedName>
        <fullName evidence="2">RNA helicase</fullName>
        <ecNumber evidence="2">3.6.4.13</ecNumber>
    </recommendedName>
</protein>
<evidence type="ECO:0000256" key="9">
    <source>
        <dbReference type="ARBA" id="ARBA00023242"/>
    </source>
</evidence>
<dbReference type="Pfam" id="PF00271">
    <property type="entry name" value="Helicase_C"/>
    <property type="match status" value="1"/>
</dbReference>
<feature type="region of interest" description="Disordered" evidence="14">
    <location>
        <begin position="679"/>
        <end position="789"/>
    </location>
</feature>
<keyword evidence="13" id="KW-0175">Coiled coil</keyword>
<evidence type="ECO:0000259" key="15">
    <source>
        <dbReference type="PROSITE" id="PS51192"/>
    </source>
</evidence>
<dbReference type="GO" id="GO:0005829">
    <property type="term" value="C:cytosol"/>
    <property type="evidence" value="ECO:0007669"/>
    <property type="project" value="TreeGrafter"/>
</dbReference>
<feature type="compositionally biased region" description="Acidic residues" evidence="14">
    <location>
        <begin position="138"/>
        <end position="157"/>
    </location>
</feature>
<evidence type="ECO:0000256" key="6">
    <source>
        <dbReference type="ARBA" id="ARBA00022806"/>
    </source>
</evidence>
<evidence type="ECO:0000256" key="11">
    <source>
        <dbReference type="PROSITE-ProRule" id="PRU00552"/>
    </source>
</evidence>
<dbReference type="EC" id="3.6.4.13" evidence="2"/>
<evidence type="ECO:0000256" key="2">
    <source>
        <dbReference type="ARBA" id="ARBA00012552"/>
    </source>
</evidence>
<dbReference type="InParanoid" id="A0A2K1QJZ0"/>
<sequence length="789" mass="86614">MAPSKLLDEDFVPTIYDDDAASLDEEEVPASEDELPAPVVAQTNGKKRKREEPQKSRKKQKQRQGLADQDEEEVKTQKDTADGEIDPDFDFQFEDGVGDFDDEQWGDAEKETALGTRSIDDIVAARKALKQQPGEQSENGDGEDDEEVSLSDEELLADDAFGMGAGSADEEDEEESDDAQEGAEGSQGDDDEQGDDDDDDEEDIAAPVAHPLDLTANDASSDSEQEDTAETARRKAYFAPESNTETNAISTSSASFLSMSLSRPILRGLSAAGFSNPTPIQARTIPIALLGKDVVGSAVTGSGKTGAFMIPILERLFYRPREHASTRVVVLTPTRELALQCHQVATKLASFTDITFAQAIGGLNLKVQENALKLRPDIVIATPGRFIDFMRNSAALQTDGIEILVLDEADRMLEDGFADELNEILKTLPRKRQTMLFSATMTSSVDDLIRVGCSRPVRLAVDAGKQTVKGLVQEFIRLREGKEHLRLPYLLHLCTTTYTKRTIVFFRQKAMAHRVRVLFALLGLSAAELHGAMSQEQRIQAVEAFRSGKASFLLATDLAARGLDIKNVDGVVNFEAPQSHEIYLHRVGRTARAGRTGRCVTLAAEPDRKVVKAAVKSARGQGAEIKSRSVPSEEADKWEKKVGDLEDDIEAVMKEEKEEKVLRQSEMQMKKAENIMAHEKDILARPKKTWFQGQKDKADAKAKGRAQLNGVKDDSLEAKVAEQLEKDKGKKKLSNKEKKRLALKDERNESRMWKKGSAERGKKVTPGKPGAKGGKPGAKGKGKPKARAK</sequence>
<dbReference type="InterPro" id="IPR014001">
    <property type="entry name" value="Helicase_ATP-bd"/>
</dbReference>
<dbReference type="EMBL" id="NKHZ01000080">
    <property type="protein sequence ID" value="PNS15209.1"/>
    <property type="molecule type" value="Genomic_DNA"/>
</dbReference>
<name>A0A2K1QJZ0_9PEZI</name>
<dbReference type="GO" id="GO:0010467">
    <property type="term" value="P:gene expression"/>
    <property type="evidence" value="ECO:0007669"/>
    <property type="project" value="UniProtKB-ARBA"/>
</dbReference>
<evidence type="ECO:0000256" key="3">
    <source>
        <dbReference type="ARBA" id="ARBA00022517"/>
    </source>
</evidence>
<organism evidence="18 19">
    <name type="scientific">Sphaceloma murrayae</name>
    <dbReference type="NCBI Taxonomy" id="2082308"/>
    <lineage>
        <taxon>Eukaryota</taxon>
        <taxon>Fungi</taxon>
        <taxon>Dikarya</taxon>
        <taxon>Ascomycota</taxon>
        <taxon>Pezizomycotina</taxon>
        <taxon>Dothideomycetes</taxon>
        <taxon>Dothideomycetidae</taxon>
        <taxon>Myriangiales</taxon>
        <taxon>Elsinoaceae</taxon>
        <taxon>Sphaceloma</taxon>
    </lineage>
</organism>
<dbReference type="Pfam" id="PF00270">
    <property type="entry name" value="DEAD"/>
    <property type="match status" value="1"/>
</dbReference>
<dbReference type="InterPro" id="IPR027417">
    <property type="entry name" value="P-loop_NTPase"/>
</dbReference>
<dbReference type="GO" id="GO:0005634">
    <property type="term" value="C:nucleus"/>
    <property type="evidence" value="ECO:0007669"/>
    <property type="project" value="UniProtKB-SubCell"/>
</dbReference>
<dbReference type="STRING" id="2082308.A0A2K1QJZ0"/>
<dbReference type="Gene3D" id="3.40.50.300">
    <property type="entry name" value="P-loop containing nucleotide triphosphate hydrolases"/>
    <property type="match status" value="2"/>
</dbReference>
<dbReference type="CDD" id="cd17947">
    <property type="entry name" value="DEADc_DDX27"/>
    <property type="match status" value="1"/>
</dbReference>
<evidence type="ECO:0000256" key="5">
    <source>
        <dbReference type="ARBA" id="ARBA00022801"/>
    </source>
</evidence>
<feature type="domain" description="Helicase ATP-binding" evidence="15">
    <location>
        <begin position="285"/>
        <end position="459"/>
    </location>
</feature>
<feature type="region of interest" description="Disordered" evidence="14">
    <location>
        <begin position="1"/>
        <end position="248"/>
    </location>
</feature>
<keyword evidence="6 12" id="KW-0347">Helicase</keyword>
<reference evidence="18 19" key="1">
    <citation type="submission" date="2017-06" db="EMBL/GenBank/DDBJ databases">
        <title>Draft genome sequence of a variant of Elsinoe murrayae.</title>
        <authorList>
            <person name="Cheng Q."/>
        </authorList>
    </citation>
    <scope>NUCLEOTIDE SEQUENCE [LARGE SCALE GENOMIC DNA]</scope>
    <source>
        <strain evidence="18 19">CQ-2017a</strain>
    </source>
</reference>
<dbReference type="InterPro" id="IPR050079">
    <property type="entry name" value="DEAD_box_RNA_helicase"/>
</dbReference>
<comment type="subcellular location">
    <subcellularLocation>
        <location evidence="1">Nucleus</location>
    </subcellularLocation>
</comment>
<evidence type="ECO:0000259" key="16">
    <source>
        <dbReference type="PROSITE" id="PS51194"/>
    </source>
</evidence>
<proteinExistence type="inferred from homology"/>
<evidence type="ECO:0000256" key="10">
    <source>
        <dbReference type="ARBA" id="ARBA00047984"/>
    </source>
</evidence>
<evidence type="ECO:0000256" key="1">
    <source>
        <dbReference type="ARBA" id="ARBA00004123"/>
    </source>
</evidence>
<dbReference type="GO" id="GO:0003724">
    <property type="term" value="F:RNA helicase activity"/>
    <property type="evidence" value="ECO:0007669"/>
    <property type="project" value="UniProtKB-EC"/>
</dbReference>
<feature type="domain" description="Helicase C-terminal" evidence="16">
    <location>
        <begin position="470"/>
        <end position="643"/>
    </location>
</feature>